<protein>
    <submittedName>
        <fullName evidence="1">Uncharacterized protein</fullName>
    </submittedName>
</protein>
<reference evidence="1" key="2">
    <citation type="submission" date="2023-06" db="EMBL/GenBank/DDBJ databases">
        <authorList>
            <consortium name="Lawrence Berkeley National Laboratory"/>
            <person name="Haridas S."/>
            <person name="Hensen N."/>
            <person name="Bonometti L."/>
            <person name="Westerberg I."/>
            <person name="Brannstrom I.O."/>
            <person name="Guillou S."/>
            <person name="Cros-Aarteil S."/>
            <person name="Calhoun S."/>
            <person name="Kuo A."/>
            <person name="Mondo S."/>
            <person name="Pangilinan J."/>
            <person name="Riley R."/>
            <person name="Labutti K."/>
            <person name="Andreopoulos B."/>
            <person name="Lipzen A."/>
            <person name="Chen C."/>
            <person name="Yanf M."/>
            <person name="Daum C."/>
            <person name="Ng V."/>
            <person name="Clum A."/>
            <person name="Steindorff A."/>
            <person name="Ohm R."/>
            <person name="Martin F."/>
            <person name="Silar P."/>
            <person name="Natvig D."/>
            <person name="Lalanne C."/>
            <person name="Gautier V."/>
            <person name="Ament-Velasquez S.L."/>
            <person name="Kruys A."/>
            <person name="Hutchinson M.I."/>
            <person name="Powell A.J."/>
            <person name="Barry K."/>
            <person name="Miller A.N."/>
            <person name="Grigoriev I.V."/>
            <person name="Debuchy R."/>
            <person name="Gladieux P."/>
            <person name="Thoren M.H."/>
            <person name="Johannesson H."/>
        </authorList>
    </citation>
    <scope>NUCLEOTIDE SEQUENCE</scope>
    <source>
        <strain evidence="1">CBS 955.72</strain>
    </source>
</reference>
<gene>
    <name evidence="1" type="ORF">B0T25DRAFT_46480</name>
</gene>
<evidence type="ECO:0000313" key="1">
    <source>
        <dbReference type="EMBL" id="KAK3363527.1"/>
    </source>
</evidence>
<proteinExistence type="predicted"/>
<accession>A0AAJ0MK95</accession>
<organism evidence="1 2">
    <name type="scientific">Lasiosphaeria hispida</name>
    <dbReference type="NCBI Taxonomy" id="260671"/>
    <lineage>
        <taxon>Eukaryota</taxon>
        <taxon>Fungi</taxon>
        <taxon>Dikarya</taxon>
        <taxon>Ascomycota</taxon>
        <taxon>Pezizomycotina</taxon>
        <taxon>Sordariomycetes</taxon>
        <taxon>Sordariomycetidae</taxon>
        <taxon>Sordariales</taxon>
        <taxon>Lasiosphaeriaceae</taxon>
        <taxon>Lasiosphaeria</taxon>
    </lineage>
</organism>
<evidence type="ECO:0000313" key="2">
    <source>
        <dbReference type="Proteomes" id="UP001275084"/>
    </source>
</evidence>
<keyword evidence="2" id="KW-1185">Reference proteome</keyword>
<comment type="caution">
    <text evidence="1">The sequence shown here is derived from an EMBL/GenBank/DDBJ whole genome shotgun (WGS) entry which is preliminary data.</text>
</comment>
<name>A0AAJ0MK95_9PEZI</name>
<dbReference type="Proteomes" id="UP001275084">
    <property type="component" value="Unassembled WGS sequence"/>
</dbReference>
<dbReference type="EMBL" id="JAUIQD010000001">
    <property type="protein sequence ID" value="KAK3363527.1"/>
    <property type="molecule type" value="Genomic_DNA"/>
</dbReference>
<sequence length="99" mass="10962">MLIPPFEKVSPLQFFSSTVSAILWARLMQSLSGCWVRLGLVGHCDAGGTSTGSVYDLSHAYIPTYNTNTQHGVGHCLCFWRDSSVRSVGRFSLFSGRRF</sequence>
<reference evidence="1" key="1">
    <citation type="journal article" date="2023" name="Mol. Phylogenet. Evol.">
        <title>Genome-scale phylogeny and comparative genomics of the fungal order Sordariales.</title>
        <authorList>
            <person name="Hensen N."/>
            <person name="Bonometti L."/>
            <person name="Westerberg I."/>
            <person name="Brannstrom I.O."/>
            <person name="Guillou S."/>
            <person name="Cros-Aarteil S."/>
            <person name="Calhoun S."/>
            <person name="Haridas S."/>
            <person name="Kuo A."/>
            <person name="Mondo S."/>
            <person name="Pangilinan J."/>
            <person name="Riley R."/>
            <person name="LaButti K."/>
            <person name="Andreopoulos B."/>
            <person name="Lipzen A."/>
            <person name="Chen C."/>
            <person name="Yan M."/>
            <person name="Daum C."/>
            <person name="Ng V."/>
            <person name="Clum A."/>
            <person name="Steindorff A."/>
            <person name="Ohm R.A."/>
            <person name="Martin F."/>
            <person name="Silar P."/>
            <person name="Natvig D.O."/>
            <person name="Lalanne C."/>
            <person name="Gautier V."/>
            <person name="Ament-Velasquez S.L."/>
            <person name="Kruys A."/>
            <person name="Hutchinson M.I."/>
            <person name="Powell A.J."/>
            <person name="Barry K."/>
            <person name="Miller A.N."/>
            <person name="Grigoriev I.V."/>
            <person name="Debuchy R."/>
            <person name="Gladieux P."/>
            <person name="Hiltunen Thoren M."/>
            <person name="Johannesson H."/>
        </authorList>
    </citation>
    <scope>NUCLEOTIDE SEQUENCE</scope>
    <source>
        <strain evidence="1">CBS 955.72</strain>
    </source>
</reference>
<dbReference type="AlphaFoldDB" id="A0AAJ0MK95"/>